<dbReference type="PANTHER" id="PTHR32305:SF15">
    <property type="entry name" value="PROTEIN RHSA-RELATED"/>
    <property type="match status" value="1"/>
</dbReference>
<keyword evidence="2" id="KW-1185">Reference proteome</keyword>
<sequence length="1422" mass="158773">MILRIITLSMILFTCFHPEAEEYSVTDQVKNFDSQKIDLQGNMGEKFDISSGSVSFTRNDGDIPGNFPIEVSYRLKYNTNFPIVHGWLEDVPRIWLGYARTSSLYTSYPYTNENDSNLPLSWKVGQYCSGNEQSADLTSDTSIQGLNRGWAFSQKKISVPGKVSDDELLTPDINNSLYSSAKYITKSNWKVECFSSENGVNGFKAISPEGLIYYFDQIGSFPSTIKGGDDLPLLSYFLGQTTTSQYFFGKPINPFDMKYAEYSLFVSKIEDKFGNWVKYEYDHTQPSDIDRDTYNYLSLRKIISSDGRELSVSRMGNDTIINSAGRIWKYTNTILNPNHRELQRYTNLVVIQPDGKTWTYDLHSTDVEHVGDSSGRYTCSRAFNPDESRLIPMVIKSPYGLKMELTYKYIRSDESNIHTSKGIKLDERRCHYTYALVKKTITSDNNSDVWSYDYSNTLGAFDIEDNYGPNESYLTGSVPSGVNRQHTKTVTVNNPDNSSLKYFISRKSRTYLFGSVSAIEVYDKNTAEPNRTIFYTYDRSSFKGVQKDYSKHEDLLKYYPLVKSETVTENQSSYVKNHTYNQFDAVINEREYGPSNFEKVKITDYFHDLKNWHLNQISNIKIADSNTSKSIVSYIFKEVGPQSIPQVSDELNYGKLVKSYTYHSDGNVLLTTFADSNKYTRQESYYRGKARKITLPCATTNGCNTANGSTANTIVALLEVNADGTTGSVTDFNGNKTSYSYNPVGWLTKIDYADPKWTDKVISYAMVTSLGDDIGATNVTAGSLRQTISQGNYEKRIYHDSLLRPILTRELDTANASTIRYQVMAYDHDNRQTLSSFPSSDAGNRIGMETEYDALGRIISQTRTSDGSVSRREYLSGNKVVVTDGENNTTTTTYLAFGEPAYDKPTLIEAPDTDDIAIDYNVFEQITRIRQGSVVETRIYDAYQQLCKQIRPETGISAFGYNGQRQQIWRAEGTVGSTLDCDAAAVPATHKTLLAYDNLGQLRTENFPDSTPDKTYSYDANGNLATLLAGTANWSYLYNSLNTIEKETLAIDGKQFVLDWEYNHLGGLSSLTYPSGAVINYAPNALGQATKAASYATGVSYHPNGQIKRFTYGNGIIRDVALDSTGRIDVLTDSKWGSLKNSLDPSYDYNDNLVRLIDGVNSSNNINNLSYDGVDRLKSADGKWGTGRYDYDGLGNVLSRSLNNSTIHYHYNALNRLNNLTGAYAYGYQYDARGNVTHNGRYSLDYNLGQQMTAAKGMSYEYDGHNRRVKQTKADGAHYSVYSQAGQLLYRLAANGTKTDGIYLGKQLVAEVDNSNLVDISLSVQWVLSSTPCPPRMQCPEVVDTWVHQVTWSSTNATSCSGTVEKSMNGVYRGSESLSGVSGNRLLAGDGTVYQITMTCTGGGGEKTVQATASGIGGGSDM</sequence>
<proteinExistence type="predicted"/>
<dbReference type="EMBL" id="JACSDI010000023">
    <property type="protein sequence ID" value="MCG9966071.1"/>
    <property type="molecule type" value="Genomic_DNA"/>
</dbReference>
<reference evidence="1 2" key="1">
    <citation type="submission" date="2020-08" db="EMBL/GenBank/DDBJ databases">
        <title>Whole genome sequence of Shewanella sp strain PS-2.</title>
        <authorList>
            <person name="Das S.K."/>
        </authorList>
    </citation>
    <scope>NUCLEOTIDE SEQUENCE [LARGE SCALE GENOMIC DNA]</scope>
    <source>
        <strain evidence="1 2">PS-2</strain>
    </source>
</reference>
<dbReference type="Proteomes" id="UP000829384">
    <property type="component" value="Unassembled WGS sequence"/>
</dbReference>
<dbReference type="RefSeq" id="WP_240132520.1">
    <property type="nucleotide sequence ID" value="NZ_JACSDI010000023.1"/>
</dbReference>
<dbReference type="InterPro" id="IPR050708">
    <property type="entry name" value="T6SS_VgrG/RHS"/>
</dbReference>
<accession>A0ABS9R0E3</accession>
<dbReference type="Gene3D" id="2.180.10.10">
    <property type="entry name" value="RHS repeat-associated core"/>
    <property type="match status" value="3"/>
</dbReference>
<comment type="caution">
    <text evidence="1">The sequence shown here is derived from an EMBL/GenBank/DDBJ whole genome shotgun (WGS) entry which is preliminary data.</text>
</comment>
<protein>
    <submittedName>
        <fullName evidence="1">RHS repeat protein</fullName>
    </submittedName>
</protein>
<dbReference type="PANTHER" id="PTHR32305">
    <property type="match status" value="1"/>
</dbReference>
<name>A0ABS9R0E3_9GAMM</name>
<gene>
    <name evidence="1" type="ORF">H9J30_19490</name>
</gene>
<evidence type="ECO:0000313" key="2">
    <source>
        <dbReference type="Proteomes" id="UP000829384"/>
    </source>
</evidence>
<evidence type="ECO:0000313" key="1">
    <source>
        <dbReference type="EMBL" id="MCG9966071.1"/>
    </source>
</evidence>
<organism evidence="1 2">
    <name type="scientific">Shewanella cutis</name>
    <dbReference type="NCBI Taxonomy" id="2766780"/>
    <lineage>
        <taxon>Bacteria</taxon>
        <taxon>Pseudomonadati</taxon>
        <taxon>Pseudomonadota</taxon>
        <taxon>Gammaproteobacteria</taxon>
        <taxon>Alteromonadales</taxon>
        <taxon>Shewanellaceae</taxon>
        <taxon>Shewanella</taxon>
    </lineage>
</organism>